<evidence type="ECO:0000256" key="2">
    <source>
        <dbReference type="ARBA" id="ARBA00022527"/>
    </source>
</evidence>
<dbReference type="PROSITE" id="PS00108">
    <property type="entry name" value="PROTEIN_KINASE_ST"/>
    <property type="match status" value="1"/>
</dbReference>
<dbReference type="EC" id="2.7.11.1" evidence="1"/>
<evidence type="ECO:0000256" key="6">
    <source>
        <dbReference type="ARBA" id="ARBA00022840"/>
    </source>
</evidence>
<dbReference type="Proteomes" id="UP000311713">
    <property type="component" value="Unassembled WGS sequence"/>
</dbReference>
<dbReference type="SUPFAM" id="SSF56112">
    <property type="entry name" value="Protein kinase-like (PK-like)"/>
    <property type="match status" value="1"/>
</dbReference>
<sequence length="524" mass="57204">MTREAKERRGVNADPYAEIYKPGAGDLVAGRYELTESLGKGGMAHVWRAHEAFPGHEHPERHEAPTGREVAVKFLRYDSEALYALDSEERATELAVRGARFRREATLLSTLDHPGITKLYTSGSHRGVPYIAMQLVTGVSLRTFLDEHAPLPLATAIAVAVQVAEALACAHTLPVVHRDLKPPNIMIDDEGAVVLIDFGIAKPLRADATRYTAHGSTLGTRGYLAPEQLLEREPTARTDVYCFGCVFYELLTGRPPFPLGANSGLTERHLYEEPLPPSVYAAGIPAPIDNLVVRMLAKQPGQRPPVDEVLAVLTPLGPQPGAPEPRPRTYPDPTTPLRRPTDRVSRTRDAPAPRSVASSVSEDEEWLDAHATEQLCAQAESEIALGDPGAAANRLRELAQRVRAEWGARRPLVCRVWRGAADGLRLTGDFGSAARHYHVIDDALLHGDGPAERAERAIVRLRLAECRLAFGELDAAFNAVDDAGRTASSLPREYAIQVDLVRREVDDQLSARHAGSGGRSERRT</sequence>
<feature type="compositionally biased region" description="Pro residues" evidence="7">
    <location>
        <begin position="317"/>
        <end position="334"/>
    </location>
</feature>
<dbReference type="PANTHER" id="PTHR43289">
    <property type="entry name" value="MITOGEN-ACTIVATED PROTEIN KINASE KINASE KINASE 20-RELATED"/>
    <property type="match status" value="1"/>
</dbReference>
<dbReference type="Pfam" id="PF00069">
    <property type="entry name" value="Pkinase"/>
    <property type="match status" value="1"/>
</dbReference>
<gene>
    <name evidence="9" type="ORF">FH715_05465</name>
</gene>
<dbReference type="CDD" id="cd14014">
    <property type="entry name" value="STKc_PknB_like"/>
    <property type="match status" value="1"/>
</dbReference>
<keyword evidence="5 9" id="KW-0418">Kinase</keyword>
<evidence type="ECO:0000259" key="8">
    <source>
        <dbReference type="PROSITE" id="PS50011"/>
    </source>
</evidence>
<keyword evidence="6" id="KW-0067">ATP-binding</keyword>
<evidence type="ECO:0000256" key="5">
    <source>
        <dbReference type="ARBA" id="ARBA00022777"/>
    </source>
</evidence>
<protein>
    <recommendedName>
        <fullName evidence="1">non-specific serine/threonine protein kinase</fullName>
        <ecNumber evidence="1">2.7.11.1</ecNumber>
    </recommendedName>
</protein>
<dbReference type="SMART" id="SM00220">
    <property type="entry name" value="S_TKc"/>
    <property type="match status" value="1"/>
</dbReference>
<evidence type="ECO:0000313" key="10">
    <source>
        <dbReference type="Proteomes" id="UP000311713"/>
    </source>
</evidence>
<evidence type="ECO:0000256" key="7">
    <source>
        <dbReference type="SAM" id="MobiDB-lite"/>
    </source>
</evidence>
<feature type="domain" description="Protein kinase" evidence="8">
    <location>
        <begin position="32"/>
        <end position="317"/>
    </location>
</feature>
<dbReference type="OrthoDB" id="9762169at2"/>
<dbReference type="InterPro" id="IPR011009">
    <property type="entry name" value="Kinase-like_dom_sf"/>
</dbReference>
<proteinExistence type="predicted"/>
<evidence type="ECO:0000256" key="4">
    <source>
        <dbReference type="ARBA" id="ARBA00022741"/>
    </source>
</evidence>
<reference evidence="9 10" key="1">
    <citation type="submission" date="2019-06" db="EMBL/GenBank/DDBJ databases">
        <title>Draft genome of Streptomyces sedi sp. JCM16909.</title>
        <authorList>
            <person name="Klykleung N."/>
            <person name="Tanasupawat S."/>
            <person name="Kudo T."/>
            <person name="Yuki M."/>
            <person name="Ohkuma M."/>
        </authorList>
    </citation>
    <scope>NUCLEOTIDE SEQUENCE [LARGE SCALE GENOMIC DNA]</scope>
    <source>
        <strain evidence="9 10">JCM 16909</strain>
    </source>
</reference>
<keyword evidence="10" id="KW-1185">Reference proteome</keyword>
<evidence type="ECO:0000313" key="9">
    <source>
        <dbReference type="EMBL" id="TNM32769.1"/>
    </source>
</evidence>
<comment type="caution">
    <text evidence="9">The sequence shown here is derived from an EMBL/GenBank/DDBJ whole genome shotgun (WGS) entry which is preliminary data.</text>
</comment>
<dbReference type="PROSITE" id="PS50011">
    <property type="entry name" value="PROTEIN_KINASE_DOM"/>
    <property type="match status" value="1"/>
</dbReference>
<keyword evidence="4" id="KW-0547">Nucleotide-binding</keyword>
<dbReference type="InterPro" id="IPR000719">
    <property type="entry name" value="Prot_kinase_dom"/>
</dbReference>
<keyword evidence="2 9" id="KW-0723">Serine/threonine-protein kinase</keyword>
<dbReference type="GO" id="GO:0004674">
    <property type="term" value="F:protein serine/threonine kinase activity"/>
    <property type="evidence" value="ECO:0007669"/>
    <property type="project" value="UniProtKB-KW"/>
</dbReference>
<evidence type="ECO:0000256" key="3">
    <source>
        <dbReference type="ARBA" id="ARBA00022679"/>
    </source>
</evidence>
<organism evidence="9 10">
    <name type="scientific">Streptomyces sedi</name>
    <dbReference type="NCBI Taxonomy" id="555059"/>
    <lineage>
        <taxon>Bacteria</taxon>
        <taxon>Bacillati</taxon>
        <taxon>Actinomycetota</taxon>
        <taxon>Actinomycetes</taxon>
        <taxon>Kitasatosporales</taxon>
        <taxon>Streptomycetaceae</taxon>
        <taxon>Streptomyces</taxon>
    </lineage>
</organism>
<keyword evidence="3" id="KW-0808">Transferase</keyword>
<dbReference type="Gene3D" id="3.30.200.20">
    <property type="entry name" value="Phosphorylase Kinase, domain 1"/>
    <property type="match status" value="1"/>
</dbReference>
<feature type="region of interest" description="Disordered" evidence="7">
    <location>
        <begin position="313"/>
        <end position="364"/>
    </location>
</feature>
<dbReference type="EMBL" id="VDGT01000003">
    <property type="protein sequence ID" value="TNM32769.1"/>
    <property type="molecule type" value="Genomic_DNA"/>
</dbReference>
<name>A0A5C4VCP7_9ACTN</name>
<dbReference type="AlphaFoldDB" id="A0A5C4VCP7"/>
<dbReference type="PANTHER" id="PTHR43289:SF6">
    <property type="entry name" value="SERINE_THREONINE-PROTEIN KINASE NEKL-3"/>
    <property type="match status" value="1"/>
</dbReference>
<accession>A0A5C4VCP7</accession>
<dbReference type="Gene3D" id="1.10.510.10">
    <property type="entry name" value="Transferase(Phosphotransferase) domain 1"/>
    <property type="match status" value="1"/>
</dbReference>
<evidence type="ECO:0000256" key="1">
    <source>
        <dbReference type="ARBA" id="ARBA00012513"/>
    </source>
</evidence>
<dbReference type="GO" id="GO:0005524">
    <property type="term" value="F:ATP binding"/>
    <property type="evidence" value="ECO:0007669"/>
    <property type="project" value="UniProtKB-KW"/>
</dbReference>
<feature type="compositionally biased region" description="Basic and acidic residues" evidence="7">
    <location>
        <begin position="339"/>
        <end position="351"/>
    </location>
</feature>
<dbReference type="InterPro" id="IPR008271">
    <property type="entry name" value="Ser/Thr_kinase_AS"/>
</dbReference>